<dbReference type="PRINTS" id="PR00719">
    <property type="entry name" value="LMWPTPASE"/>
</dbReference>
<keyword evidence="3 8" id="KW-0378">Hydrolase</keyword>
<dbReference type="InterPro" id="IPR036196">
    <property type="entry name" value="Ptyr_pPase_sf"/>
</dbReference>
<dbReference type="PANTHER" id="PTHR11717">
    <property type="entry name" value="LOW MOLECULAR WEIGHT PROTEIN TYROSINE PHOSPHATASE"/>
    <property type="match status" value="1"/>
</dbReference>
<name>F8DG78_STREP</name>
<dbReference type="SUPFAM" id="SSF52788">
    <property type="entry name" value="Phosphotyrosine protein phosphatases I"/>
    <property type="match status" value="1"/>
</dbReference>
<evidence type="ECO:0000313" key="9">
    <source>
        <dbReference type="Proteomes" id="UP000001502"/>
    </source>
</evidence>
<dbReference type="InterPro" id="IPR050438">
    <property type="entry name" value="LMW_PTPase"/>
</dbReference>
<protein>
    <recommendedName>
        <fullName evidence="2">protein-tyrosine-phosphatase</fullName>
        <ecNumber evidence="2">3.1.3.48</ecNumber>
    </recommendedName>
</protein>
<evidence type="ECO:0000256" key="3">
    <source>
        <dbReference type="ARBA" id="ARBA00022801"/>
    </source>
</evidence>
<accession>F8DG78</accession>
<dbReference type="InterPro" id="IPR023485">
    <property type="entry name" value="Ptyr_pPase"/>
</dbReference>
<dbReference type="EMBL" id="CP002843">
    <property type="protein sequence ID" value="AEH56557.1"/>
    <property type="molecule type" value="Genomic_DNA"/>
</dbReference>
<evidence type="ECO:0000313" key="8">
    <source>
        <dbReference type="EMBL" id="AEH56557.1"/>
    </source>
</evidence>
<proteinExistence type="inferred from homology"/>
<feature type="active site" description="Nucleophile" evidence="6">
    <location>
        <position position="25"/>
    </location>
</feature>
<comment type="similarity">
    <text evidence="1">Belongs to the low molecular weight phosphotyrosine protein phosphatase family.</text>
</comment>
<organism evidence="8 9">
    <name type="scientific">Streptococcus parasanguinis (strain ATCC 15912 / DSM 6778 / CIP 104372 / LMG 14537)</name>
    <dbReference type="NCBI Taxonomy" id="760570"/>
    <lineage>
        <taxon>Bacteria</taxon>
        <taxon>Bacillati</taxon>
        <taxon>Bacillota</taxon>
        <taxon>Bacilli</taxon>
        <taxon>Lactobacillales</taxon>
        <taxon>Streptococcaceae</taxon>
        <taxon>Streptococcus</taxon>
    </lineage>
</organism>
<dbReference type="SMART" id="SM00226">
    <property type="entry name" value="LMWPc"/>
    <property type="match status" value="1"/>
</dbReference>
<feature type="active site" description="Proton donor" evidence="6">
    <location>
        <position position="130"/>
    </location>
</feature>
<evidence type="ECO:0000256" key="2">
    <source>
        <dbReference type="ARBA" id="ARBA00013064"/>
    </source>
</evidence>
<feature type="active site" evidence="6">
    <location>
        <position position="31"/>
    </location>
</feature>
<dbReference type="Proteomes" id="UP000001502">
    <property type="component" value="Chromosome"/>
</dbReference>
<gene>
    <name evidence="8" type="primary">ptpA</name>
    <name evidence="8" type="ordered locus">HMPREF0833_11526</name>
</gene>
<reference evidence="9" key="1">
    <citation type="submission" date="2011-06" db="EMBL/GenBank/DDBJ databases">
        <title>Complete sequence of Streptococcus parasanguinis strain ATCC 15912.</title>
        <authorList>
            <person name="Muzny D."/>
            <person name="Qin X."/>
            <person name="Buhay C."/>
            <person name="Dugan-Rocha S."/>
            <person name="Ding Y."/>
            <person name="Chen G."/>
            <person name="Hawes A."/>
            <person name="Holder M."/>
            <person name="Jhangiani S."/>
            <person name="Johnson A."/>
            <person name="Khan Z."/>
            <person name="Li Z."/>
            <person name="Liu W."/>
            <person name="Liu X."/>
            <person name="Perez L."/>
            <person name="Shen H."/>
            <person name="Wang Q."/>
            <person name="Watt J."/>
            <person name="Xi L."/>
            <person name="Xin Y."/>
            <person name="Zhou J."/>
            <person name="Deng J."/>
            <person name="Jiang H."/>
            <person name="Liu Y."/>
            <person name="Qu J."/>
            <person name="Song X.-Z."/>
            <person name="Zhang L."/>
            <person name="Villasana D."/>
            <person name="Johnson A."/>
            <person name="Liu J."/>
            <person name="Liyanage D."/>
            <person name="Lorensuhewa L."/>
            <person name="Robinson T."/>
            <person name="Song A."/>
            <person name="Song B.-B."/>
            <person name="Dinh H."/>
            <person name="Thornton R."/>
            <person name="Coyle M."/>
            <person name="Francisco L."/>
            <person name="Jackson L."/>
            <person name="Javaid M."/>
            <person name="Korchina V."/>
            <person name="Kovar C."/>
            <person name="Mata R."/>
            <person name="Mathew T."/>
            <person name="Ngo R."/>
            <person name="Nguyen L."/>
            <person name="Nguyen N."/>
            <person name="Okwuonu G."/>
            <person name="Ongeri F."/>
            <person name="Pham C."/>
            <person name="Simmons D."/>
            <person name="Wilczek-Boney K."/>
            <person name="Hale W."/>
            <person name="Jakkamsetti A."/>
            <person name="Pham P."/>
            <person name="Ruth R."/>
            <person name="San Lucas F."/>
            <person name="Warren J."/>
            <person name="Zhang J."/>
            <person name="Zhao Z."/>
            <person name="Zhou C."/>
            <person name="Zhu D."/>
            <person name="Lee S."/>
            <person name="Bess C."/>
            <person name="Blankenburg K."/>
            <person name="Forbes L."/>
            <person name="Fu Q."/>
            <person name="Gubbala S."/>
            <person name="Hirani K."/>
            <person name="Jayaseelan J.C."/>
            <person name="Lara F."/>
            <person name="Munidasa M."/>
            <person name="Palculict T."/>
            <person name="Patil S."/>
            <person name="Pu L.-L."/>
            <person name="Saada N."/>
            <person name="Tang L."/>
            <person name="Weissenberger G."/>
            <person name="Zhu Y."/>
            <person name="Hemphill L."/>
            <person name="Shang Y."/>
            <person name="Youmans B."/>
            <person name="Ayvaz T."/>
            <person name="Ross M."/>
            <person name="Santibanez J."/>
            <person name="Aqrawi P."/>
            <person name="Gross S."/>
            <person name="Joshi V."/>
            <person name="Fowler G."/>
            <person name="Nazareth L."/>
            <person name="Reid J."/>
            <person name="Worley K."/>
            <person name="Petrosino J."/>
            <person name="Highlander S."/>
            <person name="Gibbs R."/>
        </authorList>
    </citation>
    <scope>NUCLEOTIDE SEQUENCE [LARGE SCALE GENOMIC DNA]</scope>
    <source>
        <strain evidence="9">ATCC 15912 / DSM 6778 / CIP 104372 / LMG 14537</strain>
    </source>
</reference>
<evidence type="ECO:0000256" key="5">
    <source>
        <dbReference type="ARBA" id="ARBA00051722"/>
    </source>
</evidence>
<feature type="domain" description="Phosphotyrosine protein phosphatase I" evidence="7">
    <location>
        <begin position="19"/>
        <end position="154"/>
    </location>
</feature>
<dbReference type="AlphaFoldDB" id="F8DG78"/>
<dbReference type="CDD" id="cd16343">
    <property type="entry name" value="LMWPTP"/>
    <property type="match status" value="1"/>
</dbReference>
<dbReference type="KEGG" id="scp:HMPREF0833_11526"/>
<evidence type="ECO:0000259" key="7">
    <source>
        <dbReference type="SMART" id="SM00226"/>
    </source>
</evidence>
<dbReference type="HOGENOM" id="CLU_071415_2_3_9"/>
<dbReference type="PANTHER" id="PTHR11717:SF7">
    <property type="entry name" value="LOW MOLECULAR WEIGHT PHOSPHOTYROSINE PROTEIN PHOSPHATASE"/>
    <property type="match status" value="1"/>
</dbReference>
<dbReference type="GO" id="GO:0004725">
    <property type="term" value="F:protein tyrosine phosphatase activity"/>
    <property type="evidence" value="ECO:0007669"/>
    <property type="project" value="UniProtKB-EC"/>
</dbReference>
<evidence type="ECO:0000256" key="6">
    <source>
        <dbReference type="PIRSR" id="PIRSR617867-1"/>
    </source>
</evidence>
<dbReference type="Pfam" id="PF01451">
    <property type="entry name" value="LMWPc"/>
    <property type="match status" value="1"/>
</dbReference>
<evidence type="ECO:0000256" key="1">
    <source>
        <dbReference type="ARBA" id="ARBA00011063"/>
    </source>
</evidence>
<evidence type="ECO:0000256" key="4">
    <source>
        <dbReference type="ARBA" id="ARBA00022912"/>
    </source>
</evidence>
<comment type="catalytic activity">
    <reaction evidence="5">
        <text>O-phospho-L-tyrosyl-[protein] + H2O = L-tyrosyl-[protein] + phosphate</text>
        <dbReference type="Rhea" id="RHEA:10684"/>
        <dbReference type="Rhea" id="RHEA-COMP:10136"/>
        <dbReference type="Rhea" id="RHEA-COMP:20101"/>
        <dbReference type="ChEBI" id="CHEBI:15377"/>
        <dbReference type="ChEBI" id="CHEBI:43474"/>
        <dbReference type="ChEBI" id="CHEBI:46858"/>
        <dbReference type="ChEBI" id="CHEBI:61978"/>
        <dbReference type="EC" id="3.1.3.48"/>
    </reaction>
</comment>
<dbReference type="InterPro" id="IPR017867">
    <property type="entry name" value="Tyr_phospatase_low_mol_wt"/>
</dbReference>
<dbReference type="EC" id="3.1.3.48" evidence="2"/>
<keyword evidence="4" id="KW-0904">Protein phosphatase</keyword>
<dbReference type="Gene3D" id="3.40.50.2300">
    <property type="match status" value="1"/>
</dbReference>
<sequence length="163" mass="18559">MKSSARLGSPNKELGGIMKKIVFVCLGNICRSPMAEFVMKDLTDQYEIESRATSSWEHGNPIHRGTQRIFQKYQVPYDPAKTSLQIKEEDFYNFDLILGMDANNVADLKQMAPVGTEHKIHLFAAESVPDPWYTGDFEETYRRVLAGCEVWLGQLATSEEFDM</sequence>